<dbReference type="SUPFAM" id="SSF51294">
    <property type="entry name" value="Hedgehog/intein (Hint) domain"/>
    <property type="match status" value="1"/>
</dbReference>
<dbReference type="CDD" id="cd00081">
    <property type="entry name" value="Hint"/>
    <property type="match status" value="1"/>
</dbReference>
<organism evidence="4 5">
    <name type="scientific">Paenibacillus popilliae ATCC 14706</name>
    <dbReference type="NCBI Taxonomy" id="1212764"/>
    <lineage>
        <taxon>Bacteria</taxon>
        <taxon>Bacillati</taxon>
        <taxon>Bacillota</taxon>
        <taxon>Bacilli</taxon>
        <taxon>Bacillales</taxon>
        <taxon>Paenibacillaceae</taxon>
        <taxon>Paenibacillus</taxon>
    </lineage>
</organism>
<evidence type="ECO:0000313" key="5">
    <source>
        <dbReference type="Proteomes" id="UP000029453"/>
    </source>
</evidence>
<accession>M9LRU5</accession>
<protein>
    <recommendedName>
        <fullName evidence="3">Hint domain-containing protein</fullName>
    </recommendedName>
</protein>
<dbReference type="RefSeq" id="WP_006288067.1">
    <property type="nucleotide sequence ID" value="NZ_BALG01000413.1"/>
</dbReference>
<dbReference type="Proteomes" id="UP000029453">
    <property type="component" value="Unassembled WGS sequence"/>
</dbReference>
<proteinExistence type="predicted"/>
<feature type="signal peptide" evidence="2">
    <location>
        <begin position="1"/>
        <end position="23"/>
    </location>
</feature>
<dbReference type="EMBL" id="BALG01000413">
    <property type="protein sequence ID" value="GAC44271.1"/>
    <property type="molecule type" value="Genomic_DNA"/>
</dbReference>
<keyword evidence="5" id="KW-1185">Reference proteome</keyword>
<dbReference type="SMART" id="SM00306">
    <property type="entry name" value="HintN"/>
    <property type="match status" value="1"/>
</dbReference>
<evidence type="ECO:0000313" key="4">
    <source>
        <dbReference type="EMBL" id="GAC44271.1"/>
    </source>
</evidence>
<dbReference type="AlphaFoldDB" id="M9LRU5"/>
<dbReference type="InterPro" id="IPR036844">
    <property type="entry name" value="Hint_dom_sf"/>
</dbReference>
<dbReference type="InterPro" id="IPR003587">
    <property type="entry name" value="Hint_dom_N"/>
</dbReference>
<evidence type="ECO:0000256" key="1">
    <source>
        <dbReference type="SAM" id="MobiDB-lite"/>
    </source>
</evidence>
<reference evidence="4 5" key="1">
    <citation type="submission" date="2012-10" db="EMBL/GenBank/DDBJ databases">
        <title>Draft Genome Sequence of Paenibacillus popilliae ATCC 14706T.</title>
        <authorList>
            <person name="Iiyama K."/>
            <person name="Mori K."/>
            <person name="Mon H."/>
            <person name="Chieda Y."/>
            <person name="Lee J.M."/>
            <person name="Kusakabe T."/>
            <person name="Tashiro K."/>
            <person name="Asano S."/>
            <person name="Yasunaga-Aoki C."/>
            <person name="Shimizu S."/>
        </authorList>
    </citation>
    <scope>NUCLEOTIDE SEQUENCE [LARGE SCALE GENOMIC DNA]</scope>
    <source>
        <strain evidence="4 5">ATCC 14706</strain>
    </source>
</reference>
<sequence>MKKFIALMLLIALSFTSIPLAYADFANGTLVQTETGFKPIEQIQVGDLVYAKDETTGETGYHRVVQLFQGQADKTYHITVNGTPITTSGEHPFWVHGQGWVEASHLKEGDLLQSPQGTPYLIDRIEMKNNNLSVYNFGVEEVHNYFVTESEIWTHNVIGVIVRAIVQGVTKYVAKNTAKNVAKNVVKNSGKASKGTGKGKTFVDKMNPSEAARYQRYWKQDYKPNYKGAPNTRERTYTTPGTRSIIDRKLSRTGEMYERETIYDRFGRRIGNNDYTYHGKPHHHGNPHYHPNPWQNPTQHGPNTPGLHPNTPRW</sequence>
<dbReference type="Gene3D" id="2.170.16.10">
    <property type="entry name" value="Hedgehog/Intein (Hint) domain"/>
    <property type="match status" value="1"/>
</dbReference>
<dbReference type="OrthoDB" id="2666939at2"/>
<keyword evidence="2" id="KW-0732">Signal</keyword>
<evidence type="ECO:0000256" key="2">
    <source>
        <dbReference type="SAM" id="SignalP"/>
    </source>
</evidence>
<dbReference type="InterPro" id="IPR030934">
    <property type="entry name" value="Intein_C"/>
</dbReference>
<feature type="chain" id="PRO_5004100274" description="Hint domain-containing protein" evidence="2">
    <location>
        <begin position="24"/>
        <end position="314"/>
    </location>
</feature>
<dbReference type="NCBIfam" id="TIGR01443">
    <property type="entry name" value="intein_Cterm"/>
    <property type="match status" value="1"/>
</dbReference>
<comment type="caution">
    <text evidence="4">The sequence shown here is derived from an EMBL/GenBank/DDBJ whole genome shotgun (WGS) entry which is preliminary data.</text>
</comment>
<feature type="domain" description="Hint" evidence="3">
    <location>
        <begin position="22"/>
        <end position="116"/>
    </location>
</feature>
<evidence type="ECO:0000259" key="3">
    <source>
        <dbReference type="SMART" id="SM00306"/>
    </source>
</evidence>
<dbReference type="PROSITE" id="PS50818">
    <property type="entry name" value="INTEIN_C_TER"/>
    <property type="match status" value="1"/>
</dbReference>
<dbReference type="Pfam" id="PF07591">
    <property type="entry name" value="PT-HINT"/>
    <property type="match status" value="1"/>
</dbReference>
<feature type="region of interest" description="Disordered" evidence="1">
    <location>
        <begin position="274"/>
        <end position="314"/>
    </location>
</feature>
<gene>
    <name evidence="4" type="ORF">PPOP_3674</name>
</gene>
<name>M9LRU5_PAEPP</name>